<dbReference type="PANTHER" id="PTHR32322:SF18">
    <property type="entry name" value="S-ADENOSYLMETHIONINE_S-ADENOSYLHOMOCYSTEINE TRANSPORTER"/>
    <property type="match status" value="1"/>
</dbReference>
<evidence type="ECO:0000256" key="3">
    <source>
        <dbReference type="ARBA" id="ARBA00022475"/>
    </source>
</evidence>
<dbReference type="InterPro" id="IPR000620">
    <property type="entry name" value="EamA_dom"/>
</dbReference>
<gene>
    <name evidence="8" type="ORF">QBD03_07705</name>
</gene>
<dbReference type="PANTHER" id="PTHR32322">
    <property type="entry name" value="INNER MEMBRANE TRANSPORTER"/>
    <property type="match status" value="1"/>
</dbReference>
<evidence type="ECO:0000313" key="9">
    <source>
        <dbReference type="Proteomes" id="UP001179858"/>
    </source>
</evidence>
<dbReference type="RefSeq" id="WP_011375035.1">
    <property type="nucleotide sequence ID" value="NZ_AP017931.1"/>
</dbReference>
<dbReference type="GO" id="GO:0005886">
    <property type="term" value="C:plasma membrane"/>
    <property type="evidence" value="ECO:0007669"/>
    <property type="project" value="UniProtKB-SubCell"/>
</dbReference>
<keyword evidence="5" id="KW-1133">Transmembrane helix</keyword>
<proteinExistence type="inferred from homology"/>
<dbReference type="Pfam" id="PF00892">
    <property type="entry name" value="EamA"/>
    <property type="match status" value="2"/>
</dbReference>
<comment type="similarity">
    <text evidence="2">Belongs to the EamA transporter family.</text>
</comment>
<dbReference type="AlphaFoldDB" id="A0A223XFC8"/>
<name>A0A223XFC8_LATSK</name>
<organism evidence="8 9">
    <name type="scientific">Latilactobacillus sakei</name>
    <name type="common">Lactobacillus sakei</name>
    <dbReference type="NCBI Taxonomy" id="1599"/>
    <lineage>
        <taxon>Bacteria</taxon>
        <taxon>Bacillati</taxon>
        <taxon>Bacillota</taxon>
        <taxon>Bacilli</taxon>
        <taxon>Lactobacillales</taxon>
        <taxon>Lactobacillaceae</taxon>
        <taxon>Latilactobacillus</taxon>
    </lineage>
</organism>
<protein>
    <submittedName>
        <fullName evidence="8">DMT family transporter</fullName>
    </submittedName>
</protein>
<dbReference type="OMA" id="MLAFWFY"/>
<feature type="domain" description="EamA" evidence="7">
    <location>
        <begin position="162"/>
        <end position="292"/>
    </location>
</feature>
<keyword evidence="6" id="KW-0472">Membrane</keyword>
<dbReference type="EMBL" id="CP122959">
    <property type="protein sequence ID" value="WGI18633.1"/>
    <property type="molecule type" value="Genomic_DNA"/>
</dbReference>
<evidence type="ECO:0000313" key="8">
    <source>
        <dbReference type="EMBL" id="WGI18633.1"/>
    </source>
</evidence>
<evidence type="ECO:0000256" key="4">
    <source>
        <dbReference type="ARBA" id="ARBA00022692"/>
    </source>
</evidence>
<evidence type="ECO:0000256" key="1">
    <source>
        <dbReference type="ARBA" id="ARBA00004651"/>
    </source>
</evidence>
<dbReference type="InterPro" id="IPR037185">
    <property type="entry name" value="EmrE-like"/>
</dbReference>
<evidence type="ECO:0000256" key="2">
    <source>
        <dbReference type="ARBA" id="ARBA00007362"/>
    </source>
</evidence>
<sequence>MIQQRRKGIYLAILGSIFWGIQGPVSQWLFTDTPIAPEWLMGVKMGLSGLFLLGYAFSKQPKTVTAVWRQPRDAGRLLAFAILGLSAVQYAYFLTIQASNAPTTTILQQLGTVMIIIISLVIYHKTPSRTELIAVIVALLGTWLLVTKGQLTQLSISGAALGLGLCLGFSGALNTLIPGKLFQKYDTLVIVAWAMLIGGVLFNVIHPFWVDAPPMNMPTIISVLFIAIFGTALANLCFLGSLNYITPTTAGLLNTFEPLAATIGTVLFLKTSFNHWEVIGGLLVISTVFILSFGNRRGISKK</sequence>
<keyword evidence="3" id="KW-1003">Cell membrane</keyword>
<evidence type="ECO:0000259" key="7">
    <source>
        <dbReference type="Pfam" id="PF00892"/>
    </source>
</evidence>
<evidence type="ECO:0000256" key="5">
    <source>
        <dbReference type="ARBA" id="ARBA00022989"/>
    </source>
</evidence>
<comment type="subcellular location">
    <subcellularLocation>
        <location evidence="1">Cell membrane</location>
        <topology evidence="1">Multi-pass membrane protein</topology>
    </subcellularLocation>
</comment>
<dbReference type="SUPFAM" id="SSF103481">
    <property type="entry name" value="Multidrug resistance efflux transporter EmrE"/>
    <property type="match status" value="2"/>
</dbReference>
<dbReference type="InterPro" id="IPR050638">
    <property type="entry name" value="AA-Vitamin_Transporters"/>
</dbReference>
<accession>A0A223XFC8</accession>
<dbReference type="Proteomes" id="UP001179858">
    <property type="component" value="Chromosome"/>
</dbReference>
<reference evidence="8" key="1">
    <citation type="submission" date="2023-04" db="EMBL/GenBank/DDBJ databases">
        <title>Novel strain of Lactilactobacillus sakei and use thereof.</title>
        <authorList>
            <person name="Kim S.Y."/>
        </authorList>
    </citation>
    <scope>NUCLEOTIDE SEQUENCE</scope>
    <source>
        <strain evidence="8">HUP1</strain>
    </source>
</reference>
<keyword evidence="4" id="KW-0812">Transmembrane</keyword>
<feature type="domain" description="EamA" evidence="7">
    <location>
        <begin position="7"/>
        <end position="146"/>
    </location>
</feature>
<evidence type="ECO:0000256" key="6">
    <source>
        <dbReference type="ARBA" id="ARBA00023136"/>
    </source>
</evidence>